<dbReference type="RefSeq" id="WP_013421474.1">
    <property type="nucleotide sequence ID" value="NC_014666.1"/>
</dbReference>
<protein>
    <recommendedName>
        <fullName evidence="3">Prophage CP4-57 regulatory</fullName>
    </recommendedName>
</protein>
<accession>E3J660</accession>
<evidence type="ECO:0000313" key="2">
    <source>
        <dbReference type="Proteomes" id="UP000002484"/>
    </source>
</evidence>
<organism evidence="1 2">
    <name type="scientific">Pseudofrankia inefficax (strain DSM 45817 / CECT 9037 / DDB 130130 / EuI1c)</name>
    <name type="common">Frankia inefficax</name>
    <dbReference type="NCBI Taxonomy" id="298654"/>
    <lineage>
        <taxon>Bacteria</taxon>
        <taxon>Bacillati</taxon>
        <taxon>Actinomycetota</taxon>
        <taxon>Actinomycetes</taxon>
        <taxon>Frankiales</taxon>
        <taxon>Frankiaceae</taxon>
        <taxon>Pseudofrankia</taxon>
    </lineage>
</organism>
<dbReference type="EMBL" id="CP002299">
    <property type="protein sequence ID" value="ADP78351.1"/>
    <property type="molecule type" value="Genomic_DNA"/>
</dbReference>
<evidence type="ECO:0000313" key="1">
    <source>
        <dbReference type="EMBL" id="ADP78351.1"/>
    </source>
</evidence>
<dbReference type="Proteomes" id="UP000002484">
    <property type="component" value="Chromosome"/>
</dbReference>
<dbReference type="AlphaFoldDB" id="E3J660"/>
<gene>
    <name evidence="1" type="ordered locus">FraEuI1c_0265</name>
</gene>
<name>E3J660_PSEI1</name>
<proteinExistence type="predicted"/>
<dbReference type="InParanoid" id="E3J660"/>
<dbReference type="HOGENOM" id="CLU_140176_17_0_11"/>
<dbReference type="KEGG" id="fri:FraEuI1c_0265"/>
<evidence type="ECO:0008006" key="3">
    <source>
        <dbReference type="Google" id="ProtNLM"/>
    </source>
</evidence>
<sequence>MASDSSPGPQWARAEDLVSFGDVRATLGLSRQRANVIVSRRDFPAPWLTTSDGQTRLWRRAEVEVWLDEHRPGWRLP</sequence>
<reference evidence="1 2" key="1">
    <citation type="submission" date="2010-10" db="EMBL/GenBank/DDBJ databases">
        <title>Complete sequence of Frankia sp. EuI1c.</title>
        <authorList>
            <consortium name="US DOE Joint Genome Institute"/>
            <person name="Lucas S."/>
            <person name="Copeland A."/>
            <person name="Lapidus A."/>
            <person name="Cheng J.-F."/>
            <person name="Bruce D."/>
            <person name="Goodwin L."/>
            <person name="Pitluck S."/>
            <person name="Chertkov O."/>
            <person name="Detter J.C."/>
            <person name="Han C."/>
            <person name="Tapia R."/>
            <person name="Land M."/>
            <person name="Hauser L."/>
            <person name="Jeffries C."/>
            <person name="Kyrpides N."/>
            <person name="Ivanova N."/>
            <person name="Mikhailova N."/>
            <person name="Beauchemin N."/>
            <person name="Sen A."/>
            <person name="Sur S.A."/>
            <person name="Gtari M."/>
            <person name="Wall L."/>
            <person name="Tisa L."/>
            <person name="Woyke T."/>
        </authorList>
    </citation>
    <scope>NUCLEOTIDE SEQUENCE [LARGE SCALE GENOMIC DNA]</scope>
    <source>
        <strain evidence="2">DSM 45817 / CECT 9037 / EuI1c</strain>
    </source>
</reference>
<dbReference type="OrthoDB" id="3218140at2"/>
<keyword evidence="2" id="KW-1185">Reference proteome</keyword>
<dbReference type="STRING" id="298654.FraEuI1c_0265"/>